<sequence>MHDPVRPPKVITCVDCGFEAHLLFDPTDPAASDPDGDSAPSTSASANLDPWDSDDLAAVPSGDSFDGEPDEISDGIALIYRCSGCGDRWDLVWSPDLAAGPDGA</sequence>
<feature type="compositionally biased region" description="Low complexity" evidence="1">
    <location>
        <begin position="25"/>
        <end position="46"/>
    </location>
</feature>
<dbReference type="AlphaFoldDB" id="A0A936NFH5"/>
<name>A0A936NFH5_9ACTN</name>
<dbReference type="Proteomes" id="UP000727993">
    <property type="component" value="Unassembled WGS sequence"/>
</dbReference>
<accession>A0A936NFH5</accession>
<reference evidence="2 3" key="1">
    <citation type="submission" date="2020-10" db="EMBL/GenBank/DDBJ databases">
        <title>Connecting structure to function with the recovery of over 1000 high-quality activated sludge metagenome-assembled genomes encoding full-length rRNA genes using long-read sequencing.</title>
        <authorList>
            <person name="Singleton C.M."/>
            <person name="Petriglieri F."/>
            <person name="Kristensen J.M."/>
            <person name="Kirkegaard R.H."/>
            <person name="Michaelsen T.Y."/>
            <person name="Andersen M.H."/>
            <person name="Karst S.M."/>
            <person name="Dueholm M.S."/>
            <person name="Nielsen P.H."/>
            <person name="Albertsen M."/>
        </authorList>
    </citation>
    <scope>NUCLEOTIDE SEQUENCE [LARGE SCALE GENOMIC DNA]</scope>
    <source>
        <strain evidence="2">Lyne_18-Q3-R50-59_MAXAC.006</strain>
    </source>
</reference>
<evidence type="ECO:0000313" key="3">
    <source>
        <dbReference type="Proteomes" id="UP000727993"/>
    </source>
</evidence>
<protein>
    <submittedName>
        <fullName evidence="2">Uncharacterized protein</fullName>
    </submittedName>
</protein>
<organism evidence="2 3">
    <name type="scientific">Candidatus Neomicrothrix subdominans</name>
    <dbReference type="NCBI Taxonomy" id="2954438"/>
    <lineage>
        <taxon>Bacteria</taxon>
        <taxon>Bacillati</taxon>
        <taxon>Actinomycetota</taxon>
        <taxon>Acidimicrobiia</taxon>
        <taxon>Acidimicrobiales</taxon>
        <taxon>Microthrixaceae</taxon>
        <taxon>Candidatus Neomicrothrix</taxon>
    </lineage>
</organism>
<gene>
    <name evidence="2" type="ORF">IPN02_18055</name>
</gene>
<comment type="caution">
    <text evidence="2">The sequence shown here is derived from an EMBL/GenBank/DDBJ whole genome shotgun (WGS) entry which is preliminary data.</text>
</comment>
<evidence type="ECO:0000256" key="1">
    <source>
        <dbReference type="SAM" id="MobiDB-lite"/>
    </source>
</evidence>
<evidence type="ECO:0000313" key="2">
    <source>
        <dbReference type="EMBL" id="MBK9298689.1"/>
    </source>
</evidence>
<feature type="region of interest" description="Disordered" evidence="1">
    <location>
        <begin position="25"/>
        <end position="70"/>
    </location>
</feature>
<proteinExistence type="predicted"/>
<dbReference type="EMBL" id="JADJZA010000010">
    <property type="protein sequence ID" value="MBK9298689.1"/>
    <property type="molecule type" value="Genomic_DNA"/>
</dbReference>